<protein>
    <submittedName>
        <fullName evidence="9">ABC transporter permease</fullName>
    </submittedName>
</protein>
<dbReference type="Proteomes" id="UP000249499">
    <property type="component" value="Chromosome"/>
</dbReference>
<accession>A0AAF1KPN5</accession>
<feature type="transmembrane region" description="Helical" evidence="7">
    <location>
        <begin position="261"/>
        <end position="286"/>
    </location>
</feature>
<evidence type="ECO:0000256" key="1">
    <source>
        <dbReference type="ARBA" id="ARBA00004651"/>
    </source>
</evidence>
<feature type="domain" description="ABC transmembrane type-1" evidence="8">
    <location>
        <begin position="90"/>
        <end position="283"/>
    </location>
</feature>
<dbReference type="PROSITE" id="PS50928">
    <property type="entry name" value="ABC_TM1"/>
    <property type="match status" value="1"/>
</dbReference>
<dbReference type="SUPFAM" id="SSF161098">
    <property type="entry name" value="MetI-like"/>
    <property type="match status" value="1"/>
</dbReference>
<dbReference type="Gene3D" id="1.10.3720.10">
    <property type="entry name" value="MetI-like"/>
    <property type="match status" value="1"/>
</dbReference>
<dbReference type="RefSeq" id="WP_111222554.1">
    <property type="nucleotide sequence ID" value="NZ_CP117255.1"/>
</dbReference>
<reference evidence="10" key="2">
    <citation type="journal article" date="2023" name="MicrobiologyOpen">
        <title>Genomics of the tumorigenes clade of the family Rhizobiaceae and description of Rhizobium rhododendri sp. nov.</title>
        <authorList>
            <person name="Kuzmanovic N."/>
            <person name="diCenzo G.C."/>
            <person name="Bunk B."/>
            <person name="Sproeer C."/>
            <person name="Fruehling A."/>
            <person name="Neumann-Schaal M."/>
            <person name="Overmann J."/>
            <person name="Smalla K."/>
        </authorList>
    </citation>
    <scope>NUCLEOTIDE SEQUENCE [LARGE SCALE GENOMIC DNA]</scope>
    <source>
        <strain evidence="10">1078</strain>
    </source>
</reference>
<keyword evidence="4 7" id="KW-0812">Transmembrane</keyword>
<dbReference type="PANTHER" id="PTHR30151">
    <property type="entry name" value="ALKANE SULFONATE ABC TRANSPORTER-RELATED, MEMBRANE SUBUNIT"/>
    <property type="match status" value="1"/>
</dbReference>
<evidence type="ECO:0000256" key="5">
    <source>
        <dbReference type="ARBA" id="ARBA00022989"/>
    </source>
</evidence>
<dbReference type="InterPro" id="IPR035906">
    <property type="entry name" value="MetI-like_sf"/>
</dbReference>
<keyword evidence="6 7" id="KW-0472">Membrane</keyword>
<evidence type="ECO:0000256" key="3">
    <source>
        <dbReference type="ARBA" id="ARBA00022475"/>
    </source>
</evidence>
<proteinExistence type="inferred from homology"/>
<feature type="transmembrane region" description="Helical" evidence="7">
    <location>
        <begin position="95"/>
        <end position="120"/>
    </location>
</feature>
<dbReference type="GO" id="GO:0055085">
    <property type="term" value="P:transmembrane transport"/>
    <property type="evidence" value="ECO:0007669"/>
    <property type="project" value="InterPro"/>
</dbReference>
<feature type="transmembrane region" description="Helical" evidence="7">
    <location>
        <begin position="12"/>
        <end position="32"/>
    </location>
</feature>
<evidence type="ECO:0000259" key="8">
    <source>
        <dbReference type="PROSITE" id="PS50928"/>
    </source>
</evidence>
<dbReference type="InterPro" id="IPR000515">
    <property type="entry name" value="MetI-like"/>
</dbReference>
<evidence type="ECO:0000313" key="10">
    <source>
        <dbReference type="Proteomes" id="UP000249499"/>
    </source>
</evidence>
<evidence type="ECO:0000256" key="7">
    <source>
        <dbReference type="RuleBase" id="RU363032"/>
    </source>
</evidence>
<reference evidence="9 10" key="1">
    <citation type="journal article" date="2018" name="Sci. Rep.">
        <title>Rhizobium tumorigenes sp. nov., a novel plant tumorigenic bacterium isolated from cane gall tumors on thornless blackberry.</title>
        <authorList>
            <person name="Kuzmanovi N."/>
            <person name="Smalla K."/>
            <person name="Gronow S."/>
            <person name="PuBawska J."/>
        </authorList>
    </citation>
    <scope>NUCLEOTIDE SEQUENCE [LARGE SCALE GENOMIC DNA]</scope>
    <source>
        <strain evidence="9 10">1078</strain>
    </source>
</reference>
<dbReference type="EMBL" id="CP117255">
    <property type="protein sequence ID" value="WFR94343.1"/>
    <property type="molecule type" value="Genomic_DNA"/>
</dbReference>
<dbReference type="GO" id="GO:0005886">
    <property type="term" value="C:plasma membrane"/>
    <property type="evidence" value="ECO:0007669"/>
    <property type="project" value="UniProtKB-SubCell"/>
</dbReference>
<comment type="subcellular location">
    <subcellularLocation>
        <location evidence="1 7">Cell membrane</location>
        <topology evidence="1 7">Multi-pass membrane protein</topology>
    </subcellularLocation>
</comment>
<gene>
    <name evidence="9" type="ORF">PR017_10890</name>
</gene>
<dbReference type="CDD" id="cd06261">
    <property type="entry name" value="TM_PBP2"/>
    <property type="match status" value="1"/>
</dbReference>
<dbReference type="KEGG" id="rtu:PR017_10890"/>
<feature type="transmembrane region" description="Helical" evidence="7">
    <location>
        <begin position="223"/>
        <end position="249"/>
    </location>
</feature>
<feature type="transmembrane region" description="Helical" evidence="7">
    <location>
        <begin position="132"/>
        <end position="154"/>
    </location>
</feature>
<keyword evidence="3" id="KW-1003">Cell membrane</keyword>
<keyword evidence="5 7" id="KW-1133">Transmembrane helix</keyword>
<comment type="similarity">
    <text evidence="7">Belongs to the binding-protein-dependent transport system permease family.</text>
</comment>
<evidence type="ECO:0000256" key="2">
    <source>
        <dbReference type="ARBA" id="ARBA00022448"/>
    </source>
</evidence>
<dbReference type="PANTHER" id="PTHR30151:SF0">
    <property type="entry name" value="ABC TRANSPORTER PERMEASE PROTEIN MJ0413-RELATED"/>
    <property type="match status" value="1"/>
</dbReference>
<dbReference type="AlphaFoldDB" id="A0AAF1KPN5"/>
<sequence length="295" mass="31557">MENEQFFRHKFIPVTTVLLAIVAIWYIATVIMNAPFQIDLDSRAGVSTGTLEFIGRTMAQPKPTLPAPHQVAIAVFDNTFLRAIDSNRSLVYNAWITLTSTAVGFVFGTLLGILIAIGIVHVMTLDRSLMPWVIASQTVPVLAIAPMVIVVLAAVDITGLIPKALISTYLSFFPVTVGMVKGLRSPEAMHLDLMRTYKATASQTFWKLRLPASVPYLFTSMKVGIAASLVGAIVAELPTGAVAGIGAKLLAGSYYSQTIDIWAALVAGSVLAALLVGIVSIAARIVDRAMGTRRS</sequence>
<dbReference type="Pfam" id="PF00528">
    <property type="entry name" value="BPD_transp_1"/>
    <property type="match status" value="1"/>
</dbReference>
<keyword evidence="2 7" id="KW-0813">Transport</keyword>
<evidence type="ECO:0000256" key="4">
    <source>
        <dbReference type="ARBA" id="ARBA00022692"/>
    </source>
</evidence>
<evidence type="ECO:0000313" key="9">
    <source>
        <dbReference type="EMBL" id="WFR94343.1"/>
    </source>
</evidence>
<keyword evidence="10" id="KW-1185">Reference proteome</keyword>
<name>A0AAF1KPN5_9HYPH</name>
<organism evidence="9 10">
    <name type="scientific">Rhizobium tumorigenes</name>
    <dbReference type="NCBI Taxonomy" id="2041385"/>
    <lineage>
        <taxon>Bacteria</taxon>
        <taxon>Pseudomonadati</taxon>
        <taxon>Pseudomonadota</taxon>
        <taxon>Alphaproteobacteria</taxon>
        <taxon>Hyphomicrobiales</taxon>
        <taxon>Rhizobiaceae</taxon>
        <taxon>Rhizobium/Agrobacterium group</taxon>
        <taxon>Rhizobium</taxon>
    </lineage>
</organism>
<evidence type="ECO:0000256" key="6">
    <source>
        <dbReference type="ARBA" id="ARBA00023136"/>
    </source>
</evidence>